<organism evidence="2 3">
    <name type="scientific">Thermomonospora echinospora</name>
    <dbReference type="NCBI Taxonomy" id="1992"/>
    <lineage>
        <taxon>Bacteria</taxon>
        <taxon>Bacillati</taxon>
        <taxon>Actinomycetota</taxon>
        <taxon>Actinomycetes</taxon>
        <taxon>Streptosporangiales</taxon>
        <taxon>Thermomonosporaceae</taxon>
        <taxon>Thermomonospora</taxon>
    </lineage>
</organism>
<dbReference type="RefSeq" id="WP_160147242.1">
    <property type="nucleotide sequence ID" value="NZ_FNVO01000042.1"/>
</dbReference>
<reference evidence="3" key="1">
    <citation type="submission" date="2016-10" db="EMBL/GenBank/DDBJ databases">
        <authorList>
            <person name="Varghese N."/>
            <person name="Submissions S."/>
        </authorList>
    </citation>
    <scope>NUCLEOTIDE SEQUENCE [LARGE SCALE GENOMIC DNA]</scope>
    <source>
        <strain evidence="3">DSM 43163</strain>
    </source>
</reference>
<protein>
    <recommendedName>
        <fullName evidence="1">SnoaL-like domain-containing protein</fullName>
    </recommendedName>
</protein>
<feature type="domain" description="SnoaL-like" evidence="1">
    <location>
        <begin position="8"/>
        <end position="128"/>
    </location>
</feature>
<dbReference type="OrthoDB" id="1492465at2"/>
<proteinExistence type="predicted"/>
<evidence type="ECO:0000313" key="2">
    <source>
        <dbReference type="EMBL" id="SEG93949.1"/>
    </source>
</evidence>
<dbReference type="EMBL" id="FNVO01000042">
    <property type="protein sequence ID" value="SEG93949.1"/>
    <property type="molecule type" value="Genomic_DNA"/>
</dbReference>
<dbReference type="Pfam" id="PF13577">
    <property type="entry name" value="SnoaL_4"/>
    <property type="match status" value="1"/>
</dbReference>
<gene>
    <name evidence="2" type="ORF">SAMN04489712_1425</name>
</gene>
<sequence>MTDPGAAEEIRNLIARFAFLSDTGEDPADLLALFTDDAVWVVGDVTAVGRAEIARSMTGRASGVTGPGSGNRHLVTNLEVRVTGPDSATARCYWLLVAGGDVTRCRAVGEYHDTLRREAAGWRLARRRVVLTPA</sequence>
<evidence type="ECO:0000313" key="3">
    <source>
        <dbReference type="Proteomes" id="UP000236723"/>
    </source>
</evidence>
<name>A0A1H6EA17_9ACTN</name>
<dbReference type="InterPro" id="IPR037401">
    <property type="entry name" value="SnoaL-like"/>
</dbReference>
<evidence type="ECO:0000259" key="1">
    <source>
        <dbReference type="Pfam" id="PF13577"/>
    </source>
</evidence>
<dbReference type="Proteomes" id="UP000236723">
    <property type="component" value="Unassembled WGS sequence"/>
</dbReference>
<dbReference type="AlphaFoldDB" id="A0A1H6EA17"/>
<keyword evidence="3" id="KW-1185">Reference proteome</keyword>
<dbReference type="SUPFAM" id="SSF54427">
    <property type="entry name" value="NTF2-like"/>
    <property type="match status" value="1"/>
</dbReference>
<dbReference type="InterPro" id="IPR032710">
    <property type="entry name" value="NTF2-like_dom_sf"/>
</dbReference>
<accession>A0A1H6EA17</accession>
<dbReference type="Gene3D" id="3.10.450.50">
    <property type="match status" value="1"/>
</dbReference>